<reference evidence="1 2" key="1">
    <citation type="journal article" date="2016" name="Nat. Commun.">
        <title>Thousands of microbial genomes shed light on interconnected biogeochemical processes in an aquifer system.</title>
        <authorList>
            <person name="Anantharaman K."/>
            <person name="Brown C.T."/>
            <person name="Hug L.A."/>
            <person name="Sharon I."/>
            <person name="Castelle C.J."/>
            <person name="Probst A.J."/>
            <person name="Thomas B.C."/>
            <person name="Singh A."/>
            <person name="Wilkins M.J."/>
            <person name="Karaoz U."/>
            <person name="Brodie E.L."/>
            <person name="Williams K.H."/>
            <person name="Hubbard S.S."/>
            <person name="Banfield J.F."/>
        </authorList>
    </citation>
    <scope>NUCLEOTIDE SEQUENCE [LARGE SCALE GENOMIC DNA]</scope>
</reference>
<gene>
    <name evidence="1" type="ORF">A3F29_00080</name>
</gene>
<comment type="caution">
    <text evidence="1">The sequence shown here is derived from an EMBL/GenBank/DDBJ whole genome shotgun (WGS) entry which is preliminary data.</text>
</comment>
<proteinExistence type="predicted"/>
<dbReference type="Proteomes" id="UP000177199">
    <property type="component" value="Unassembled WGS sequence"/>
</dbReference>
<dbReference type="Gene3D" id="2.40.10.10">
    <property type="entry name" value="Trypsin-like serine proteases"/>
    <property type="match status" value="2"/>
</dbReference>
<dbReference type="InterPro" id="IPR009003">
    <property type="entry name" value="Peptidase_S1_PA"/>
</dbReference>
<dbReference type="PANTHER" id="PTHR43019:SF10">
    <property type="entry name" value="SLR0031 PROTEIN"/>
    <property type="match status" value="1"/>
</dbReference>
<dbReference type="PANTHER" id="PTHR43019">
    <property type="entry name" value="SERINE ENDOPROTEASE DEGS"/>
    <property type="match status" value="1"/>
</dbReference>
<dbReference type="EMBL" id="MFZV01000056">
    <property type="protein sequence ID" value="OGK29831.1"/>
    <property type="molecule type" value="Genomic_DNA"/>
</dbReference>
<evidence type="ECO:0000313" key="2">
    <source>
        <dbReference type="Proteomes" id="UP000177199"/>
    </source>
</evidence>
<accession>A0A1F7HEZ9</accession>
<dbReference type="InterPro" id="IPR043504">
    <property type="entry name" value="Peptidase_S1_PA_chymotrypsin"/>
</dbReference>
<evidence type="ECO:0000313" key="1">
    <source>
        <dbReference type="EMBL" id="OGK29831.1"/>
    </source>
</evidence>
<name>A0A1F7HEZ9_9BACT</name>
<dbReference type="SUPFAM" id="SSF50494">
    <property type="entry name" value="Trypsin-like serine proteases"/>
    <property type="match status" value="1"/>
</dbReference>
<dbReference type="AlphaFoldDB" id="A0A1F7HEZ9"/>
<protein>
    <recommendedName>
        <fullName evidence="3">Serine protease</fullName>
    </recommendedName>
</protein>
<sequence length="270" mass="29641">MNDFIEVGYNPPSEVRDKFVDSGYPNPSSDTEIHFYKSESCIVPELQQAINATVLISESMDKPGGSGIIILHEGRKFLVTNHHVAGYQSDAERLYCFYRSSSGKVQQVNLGTLTRLVDSSIAKDRNVHSGDVALFEFEGDNEGVELSDDDLKPGSRKVAVASGFPGKFLDTVGTRPLLSVGYVSVLERKSESPYLKELIEKHEIEAPKTLPKMLFSGRIMRGNSGGPLIDRQGKVLGICRGPYGTLGKETGLEEFIDVRQAIKEVSILSI</sequence>
<dbReference type="Pfam" id="PF13365">
    <property type="entry name" value="Trypsin_2"/>
    <property type="match status" value="1"/>
</dbReference>
<organism evidence="1 2">
    <name type="scientific">Candidatus Roizmanbacteria bacterium RIFCSPHIGHO2_12_FULL_33_9</name>
    <dbReference type="NCBI Taxonomy" id="1802045"/>
    <lineage>
        <taxon>Bacteria</taxon>
        <taxon>Candidatus Roizmaniibacteriota</taxon>
    </lineage>
</organism>
<evidence type="ECO:0008006" key="3">
    <source>
        <dbReference type="Google" id="ProtNLM"/>
    </source>
</evidence>